<evidence type="ECO:0000256" key="3">
    <source>
        <dbReference type="ARBA" id="ARBA00023125"/>
    </source>
</evidence>
<dbReference type="Gene3D" id="1.10.10.10">
    <property type="entry name" value="Winged helix-like DNA-binding domain superfamily/Winged helix DNA-binding domain"/>
    <property type="match status" value="1"/>
</dbReference>
<evidence type="ECO:0000259" key="5">
    <source>
        <dbReference type="PROSITE" id="PS50931"/>
    </source>
</evidence>
<dbReference type="InterPro" id="IPR036388">
    <property type="entry name" value="WH-like_DNA-bd_sf"/>
</dbReference>
<dbReference type="EMBL" id="QNRJ01000014">
    <property type="protein sequence ID" value="RBP02506.1"/>
    <property type="molecule type" value="Genomic_DNA"/>
</dbReference>
<name>A0A366EKM0_9BACI</name>
<dbReference type="RefSeq" id="WP_181778195.1">
    <property type="nucleotide sequence ID" value="NZ_QNRJ01000014.1"/>
</dbReference>
<dbReference type="GO" id="GO:0000976">
    <property type="term" value="F:transcription cis-regulatory region binding"/>
    <property type="evidence" value="ECO:0007669"/>
    <property type="project" value="TreeGrafter"/>
</dbReference>
<keyword evidence="4" id="KW-0804">Transcription</keyword>
<dbReference type="CDD" id="cd08420">
    <property type="entry name" value="PBP2_CysL_like"/>
    <property type="match status" value="1"/>
</dbReference>
<evidence type="ECO:0000313" key="6">
    <source>
        <dbReference type="EMBL" id="RBP02506.1"/>
    </source>
</evidence>
<dbReference type="InterPro" id="IPR005119">
    <property type="entry name" value="LysR_subst-bd"/>
</dbReference>
<evidence type="ECO:0000256" key="1">
    <source>
        <dbReference type="ARBA" id="ARBA00009437"/>
    </source>
</evidence>
<accession>A0A366EKM0</accession>
<dbReference type="PANTHER" id="PTHR30126:SF39">
    <property type="entry name" value="HTH-TYPE TRANSCRIPTIONAL REGULATOR CYSL"/>
    <property type="match status" value="1"/>
</dbReference>
<protein>
    <submittedName>
        <fullName evidence="6">DNA-binding transcriptional LysR family regulator</fullName>
    </submittedName>
</protein>
<dbReference type="InterPro" id="IPR000847">
    <property type="entry name" value="LysR_HTH_N"/>
</dbReference>
<dbReference type="GO" id="GO:0003700">
    <property type="term" value="F:DNA-binding transcription factor activity"/>
    <property type="evidence" value="ECO:0007669"/>
    <property type="project" value="InterPro"/>
</dbReference>
<proteinExistence type="inferred from homology"/>
<comment type="similarity">
    <text evidence="1">Belongs to the LysR transcriptional regulatory family.</text>
</comment>
<dbReference type="AlphaFoldDB" id="A0A366EKM0"/>
<dbReference type="FunFam" id="1.10.10.10:FF:000001">
    <property type="entry name" value="LysR family transcriptional regulator"/>
    <property type="match status" value="1"/>
</dbReference>
<dbReference type="PRINTS" id="PR00039">
    <property type="entry name" value="HTHLYSR"/>
</dbReference>
<dbReference type="SUPFAM" id="SSF46785">
    <property type="entry name" value="Winged helix' DNA-binding domain"/>
    <property type="match status" value="1"/>
</dbReference>
<comment type="caution">
    <text evidence="6">The sequence shown here is derived from an EMBL/GenBank/DDBJ whole genome shotgun (WGS) entry which is preliminary data.</text>
</comment>
<gene>
    <name evidence="6" type="ORF">DET59_11469</name>
</gene>
<keyword evidence="2" id="KW-0805">Transcription regulation</keyword>
<dbReference type="Pfam" id="PF03466">
    <property type="entry name" value="LysR_substrate"/>
    <property type="match status" value="1"/>
</dbReference>
<dbReference type="Pfam" id="PF00126">
    <property type="entry name" value="HTH_1"/>
    <property type="match status" value="1"/>
</dbReference>
<dbReference type="PANTHER" id="PTHR30126">
    <property type="entry name" value="HTH-TYPE TRANSCRIPTIONAL REGULATOR"/>
    <property type="match status" value="1"/>
</dbReference>
<dbReference type="Proteomes" id="UP000252118">
    <property type="component" value="Unassembled WGS sequence"/>
</dbReference>
<organism evidence="6 7">
    <name type="scientific">Rossellomorea aquimaris</name>
    <dbReference type="NCBI Taxonomy" id="189382"/>
    <lineage>
        <taxon>Bacteria</taxon>
        <taxon>Bacillati</taxon>
        <taxon>Bacillota</taxon>
        <taxon>Bacilli</taxon>
        <taxon>Bacillales</taxon>
        <taxon>Bacillaceae</taxon>
        <taxon>Rossellomorea</taxon>
    </lineage>
</organism>
<evidence type="ECO:0000256" key="2">
    <source>
        <dbReference type="ARBA" id="ARBA00023015"/>
    </source>
</evidence>
<reference evidence="6 7" key="1">
    <citation type="submission" date="2018-06" db="EMBL/GenBank/DDBJ databases">
        <title>Freshwater and sediment microbial communities from various areas in North America, analyzing microbe dynamics in response to fracking.</title>
        <authorList>
            <person name="Lamendella R."/>
        </authorList>
    </citation>
    <scope>NUCLEOTIDE SEQUENCE [LARGE SCALE GENOMIC DNA]</scope>
    <source>
        <strain evidence="6 7">97B</strain>
    </source>
</reference>
<dbReference type="SUPFAM" id="SSF53850">
    <property type="entry name" value="Periplasmic binding protein-like II"/>
    <property type="match status" value="1"/>
</dbReference>
<evidence type="ECO:0000256" key="4">
    <source>
        <dbReference type="ARBA" id="ARBA00023163"/>
    </source>
</evidence>
<dbReference type="PROSITE" id="PS50931">
    <property type="entry name" value="HTH_LYSR"/>
    <property type="match status" value="1"/>
</dbReference>
<dbReference type="InterPro" id="IPR036390">
    <property type="entry name" value="WH_DNA-bd_sf"/>
</dbReference>
<dbReference type="Gene3D" id="3.40.190.290">
    <property type="match status" value="1"/>
</dbReference>
<feature type="domain" description="HTH lysR-type" evidence="5">
    <location>
        <begin position="1"/>
        <end position="57"/>
    </location>
</feature>
<evidence type="ECO:0000313" key="7">
    <source>
        <dbReference type="Proteomes" id="UP000252118"/>
    </source>
</evidence>
<keyword evidence="3 6" id="KW-0238">DNA-binding</keyword>
<sequence>MDRLLNIFITVVEEKNLTRAGEKLFITQSAISQNLKILERKFNAQLLNRTNKQISLTKPGEILYFHARQIINQYTLTERLIYELQEGISGPLNIGSGFTFGEYLLPDLISKFITKHPKIRPKITIKNSIRIANQVRENDLDIGIIEREVTDDLLQTTPFAEDDMVVIVPTNFINHNEADIRYLSDKTWIIRENGSGTRQVTDNMFNNTGINPKNILEFGSTQIIKEAVRKGLGVSYISKLAVQSELKKGTIKSFPLENYKDTRKFYYVINKSRPSTKILEMFIDTIDFKF</sequence>